<evidence type="ECO:0000313" key="2">
    <source>
        <dbReference type="Proteomes" id="UP001286456"/>
    </source>
</evidence>
<organism evidence="1 2">
    <name type="scientific">Cercophora scortea</name>
    <dbReference type="NCBI Taxonomy" id="314031"/>
    <lineage>
        <taxon>Eukaryota</taxon>
        <taxon>Fungi</taxon>
        <taxon>Dikarya</taxon>
        <taxon>Ascomycota</taxon>
        <taxon>Pezizomycotina</taxon>
        <taxon>Sordariomycetes</taxon>
        <taxon>Sordariomycetidae</taxon>
        <taxon>Sordariales</taxon>
        <taxon>Lasiosphaeriaceae</taxon>
        <taxon>Cercophora</taxon>
    </lineage>
</organism>
<comment type="caution">
    <text evidence="1">The sequence shown here is derived from an EMBL/GenBank/DDBJ whole genome shotgun (WGS) entry which is preliminary data.</text>
</comment>
<accession>A0AAE0J3T6</accession>
<dbReference type="Proteomes" id="UP001286456">
    <property type="component" value="Unassembled WGS sequence"/>
</dbReference>
<evidence type="ECO:0000313" key="1">
    <source>
        <dbReference type="EMBL" id="KAK3336442.1"/>
    </source>
</evidence>
<dbReference type="EMBL" id="JAUEPO010000001">
    <property type="protein sequence ID" value="KAK3336442.1"/>
    <property type="molecule type" value="Genomic_DNA"/>
</dbReference>
<reference evidence="1" key="2">
    <citation type="submission" date="2023-06" db="EMBL/GenBank/DDBJ databases">
        <authorList>
            <consortium name="Lawrence Berkeley National Laboratory"/>
            <person name="Haridas S."/>
            <person name="Hensen N."/>
            <person name="Bonometti L."/>
            <person name="Westerberg I."/>
            <person name="Brannstrom I.O."/>
            <person name="Guillou S."/>
            <person name="Cros-Aarteil S."/>
            <person name="Calhoun S."/>
            <person name="Kuo A."/>
            <person name="Mondo S."/>
            <person name="Pangilinan J."/>
            <person name="Riley R."/>
            <person name="Labutti K."/>
            <person name="Andreopoulos B."/>
            <person name="Lipzen A."/>
            <person name="Chen C."/>
            <person name="Yanf M."/>
            <person name="Daum C."/>
            <person name="Ng V."/>
            <person name="Clum A."/>
            <person name="Steindorff A."/>
            <person name="Ohm R."/>
            <person name="Martin F."/>
            <person name="Silar P."/>
            <person name="Natvig D."/>
            <person name="Lalanne C."/>
            <person name="Gautier V."/>
            <person name="Ament-Velasquez S.L."/>
            <person name="Kruys A."/>
            <person name="Hutchinson M.I."/>
            <person name="Powell A.J."/>
            <person name="Barry K."/>
            <person name="Miller A.N."/>
            <person name="Grigoriev I.V."/>
            <person name="Debuchy R."/>
            <person name="Gladieux P."/>
            <person name="Thoren M.H."/>
            <person name="Johannesson H."/>
        </authorList>
    </citation>
    <scope>NUCLEOTIDE SEQUENCE</scope>
    <source>
        <strain evidence="1">SMH4131-1</strain>
    </source>
</reference>
<keyword evidence="2" id="KW-1185">Reference proteome</keyword>
<dbReference type="AlphaFoldDB" id="A0AAE0J3T6"/>
<gene>
    <name evidence="1" type="ORF">B0T19DRAFT_39097</name>
</gene>
<reference evidence="1" key="1">
    <citation type="journal article" date="2023" name="Mol. Phylogenet. Evol.">
        <title>Genome-scale phylogeny and comparative genomics of the fungal order Sordariales.</title>
        <authorList>
            <person name="Hensen N."/>
            <person name="Bonometti L."/>
            <person name="Westerberg I."/>
            <person name="Brannstrom I.O."/>
            <person name="Guillou S."/>
            <person name="Cros-Aarteil S."/>
            <person name="Calhoun S."/>
            <person name="Haridas S."/>
            <person name="Kuo A."/>
            <person name="Mondo S."/>
            <person name="Pangilinan J."/>
            <person name="Riley R."/>
            <person name="LaButti K."/>
            <person name="Andreopoulos B."/>
            <person name="Lipzen A."/>
            <person name="Chen C."/>
            <person name="Yan M."/>
            <person name="Daum C."/>
            <person name="Ng V."/>
            <person name="Clum A."/>
            <person name="Steindorff A."/>
            <person name="Ohm R.A."/>
            <person name="Martin F."/>
            <person name="Silar P."/>
            <person name="Natvig D.O."/>
            <person name="Lalanne C."/>
            <person name="Gautier V."/>
            <person name="Ament-Velasquez S.L."/>
            <person name="Kruys A."/>
            <person name="Hutchinson M.I."/>
            <person name="Powell A.J."/>
            <person name="Barry K."/>
            <person name="Miller A.N."/>
            <person name="Grigoriev I.V."/>
            <person name="Debuchy R."/>
            <person name="Gladieux P."/>
            <person name="Hiltunen Thoren M."/>
            <person name="Johannesson H."/>
        </authorList>
    </citation>
    <scope>NUCLEOTIDE SEQUENCE</scope>
    <source>
        <strain evidence="1">SMH4131-1</strain>
    </source>
</reference>
<sequence length="275" mass="29879">MRRPISACKEGTLPCCTCNSAIEAAFIAPTHPHPARGQGSPVASTVESVGTQTSSIWLHVGTGPGVPLNRLAAGRMFPFLDGCCPRHCRHTPPPRPLDIWKAVFQTWSCYRGVALNRGGNNILQSGQTLASMEEGDEEEVEMVTSVHATHLPLVPARRLASAVWPGCRESGPGSAGGGLHILAGSAKAPALHLQLRCCNPATSPSSDLVQVLFRWRVERRDVLSEHEPRAFMMHTPRIPGPKSVWLSVGTVFISWLKLGNRHDRQAARIDRHNSH</sequence>
<proteinExistence type="predicted"/>
<name>A0AAE0J3T6_9PEZI</name>
<protein>
    <submittedName>
        <fullName evidence="1">Uncharacterized protein</fullName>
    </submittedName>
</protein>